<dbReference type="GO" id="GO:0046872">
    <property type="term" value="F:metal ion binding"/>
    <property type="evidence" value="ECO:0007669"/>
    <property type="project" value="UniProtKB-KW"/>
</dbReference>
<dbReference type="GO" id="GO:0008736">
    <property type="term" value="F:L-fucose isomerase activity"/>
    <property type="evidence" value="ECO:0007669"/>
    <property type="project" value="InterPro"/>
</dbReference>
<evidence type="ECO:0000256" key="2">
    <source>
        <dbReference type="ARBA" id="ARBA00022935"/>
    </source>
</evidence>
<keyword evidence="2" id="KW-0054">Arabinose catabolism</keyword>
<dbReference type="Pfam" id="PF02952">
    <property type="entry name" value="Fucose_iso_C"/>
    <property type="match status" value="1"/>
</dbReference>
<evidence type="ECO:0000313" key="8">
    <source>
        <dbReference type="Proteomes" id="UP001055114"/>
    </source>
</evidence>
<dbReference type="InterPro" id="IPR038583">
    <property type="entry name" value="AraA_N_sf"/>
</dbReference>
<name>A0AA37K6W6_9BACT</name>
<keyword evidence="1" id="KW-0479">Metal-binding</keyword>
<evidence type="ECO:0000259" key="6">
    <source>
        <dbReference type="Pfam" id="PF02952"/>
    </source>
</evidence>
<dbReference type="SUPFAM" id="SSF50443">
    <property type="entry name" value="FucI/AraA C-terminal domain-like"/>
    <property type="match status" value="1"/>
</dbReference>
<proteinExistence type="predicted"/>
<comment type="caution">
    <text evidence="7">The sequence shown here is derived from an EMBL/GenBank/DDBJ whole genome shotgun (WGS) entry which is preliminary data.</text>
</comment>
<reference evidence="7" key="1">
    <citation type="submission" date="2022-01" db="EMBL/GenBank/DDBJ databases">
        <title>Novel bile acid biosynthetic pathways are enriched in the microbiome of centenarians.</title>
        <authorList>
            <person name="Sato Y."/>
            <person name="Atarashi K."/>
            <person name="Plichta R.D."/>
            <person name="Arai Y."/>
            <person name="Sasajima S."/>
            <person name="Kearney M.S."/>
            <person name="Suda W."/>
            <person name="Takeshita K."/>
            <person name="Sasaki T."/>
            <person name="Okamoto S."/>
            <person name="Skelly N.A."/>
            <person name="Okamura Y."/>
            <person name="Vlamakis H."/>
            <person name="Li Y."/>
            <person name="Tanoue T."/>
            <person name="Takei H."/>
            <person name="Nittono H."/>
            <person name="Narushima S."/>
            <person name="Irie J."/>
            <person name="Itoh H."/>
            <person name="Moriya K."/>
            <person name="Sugiura Y."/>
            <person name="Suematsu M."/>
            <person name="Moritoki N."/>
            <person name="Shibata S."/>
            <person name="Littman R.D."/>
            <person name="Fischbach A.M."/>
            <person name="Uwamino Y."/>
            <person name="Inoue T."/>
            <person name="Honda A."/>
            <person name="Hattori M."/>
            <person name="Murai T."/>
            <person name="Xavier J.R."/>
            <person name="Hirose N."/>
            <person name="Honda K."/>
        </authorList>
    </citation>
    <scope>NUCLEOTIDE SEQUENCE</scope>
    <source>
        <strain evidence="7">CE91-St3</strain>
    </source>
</reference>
<evidence type="ECO:0000313" key="7">
    <source>
        <dbReference type="EMBL" id="GKH72418.1"/>
    </source>
</evidence>
<keyword evidence="3" id="KW-0464">Manganese</keyword>
<evidence type="ECO:0000256" key="4">
    <source>
        <dbReference type="ARBA" id="ARBA00023235"/>
    </source>
</evidence>
<dbReference type="PANTHER" id="PTHR38464:SF1">
    <property type="entry name" value="L-ARABINOSE ISOMERASE"/>
    <property type="match status" value="1"/>
</dbReference>
<keyword evidence="5" id="KW-0119">Carbohydrate metabolism</keyword>
<accession>A0AA37K6W6</accession>
<dbReference type="GO" id="GO:0006004">
    <property type="term" value="P:fucose metabolic process"/>
    <property type="evidence" value="ECO:0007669"/>
    <property type="project" value="InterPro"/>
</dbReference>
<dbReference type="SUPFAM" id="SSF53743">
    <property type="entry name" value="FucI/AraA N-terminal and middle domains"/>
    <property type="match status" value="1"/>
</dbReference>
<gene>
    <name evidence="7" type="ORF">CE91St3_22810</name>
</gene>
<evidence type="ECO:0000256" key="3">
    <source>
        <dbReference type="ARBA" id="ARBA00023211"/>
    </source>
</evidence>
<keyword evidence="4 7" id="KW-0413">Isomerase</keyword>
<dbReference type="EMBL" id="BQNZ01000002">
    <property type="protein sequence ID" value="GKH72418.1"/>
    <property type="molecule type" value="Genomic_DNA"/>
</dbReference>
<organism evidence="7 8">
    <name type="scientific">Parabacteroides merdae</name>
    <dbReference type="NCBI Taxonomy" id="46503"/>
    <lineage>
        <taxon>Bacteria</taxon>
        <taxon>Pseudomonadati</taxon>
        <taxon>Bacteroidota</taxon>
        <taxon>Bacteroidia</taxon>
        <taxon>Bacteroidales</taxon>
        <taxon>Tannerellaceae</taxon>
        <taxon>Parabacteroides</taxon>
    </lineage>
</organism>
<dbReference type="Proteomes" id="UP001055114">
    <property type="component" value="Unassembled WGS sequence"/>
</dbReference>
<dbReference type="InterPro" id="IPR015888">
    <property type="entry name" value="Fuc_isomerase_C"/>
</dbReference>
<evidence type="ECO:0000256" key="1">
    <source>
        <dbReference type="ARBA" id="ARBA00022723"/>
    </source>
</evidence>
<sequence>MKNTMNTTKKEVKVGLIGVGLNTYWNQFEGLLSRLTDYQRMIKERMSGLQATVIDGGMVDSPEKAAQTAEVLKSEDIEILFIFISTYALSSTILPIAQRIKIPVILLNIQPVAAINYDYINGLGDRGKMTGEWLAHCQACSTPEFACVFNRAGIKYDILTGYLEEPYVWNEIENWIDAVRAVQGMRNNRMGILGHYYCGMLDVYTDITRQSFTFGTHIELLEMCELKAYRDAVTEDERTAKRLEFSMKFEVDPHCEEYELDRAARTSVALDKLAEAHNLSSMAYYYEGWKGNDYENIVTSVIAGNTLLTGRGIPVAGECEVKNVQAMKLLSLLDAGGSFSEPYAIDFNDDVVLWGHDGPAHFAIAEGKVSLVPLPVYHGKPGKGLSIQMRVKQGPVTFLSVCENNDGVFLLIAEGESTDGPTLHIGNTNSRYRFSCGARTFMNRWSKAGPSHHCAIGIGHVADKLKKIAFLLDIPVIQVC</sequence>
<dbReference type="InterPro" id="IPR004216">
    <property type="entry name" value="Fuc/Ara_isomerase_C"/>
</dbReference>
<dbReference type="InterPro" id="IPR003762">
    <property type="entry name" value="Lara_isomerase"/>
</dbReference>
<feature type="domain" description="L-fucose isomerase C-terminal" evidence="6">
    <location>
        <begin position="386"/>
        <end position="477"/>
    </location>
</feature>
<dbReference type="CDD" id="cd00578">
    <property type="entry name" value="L-fuc_L-ara-isomerases"/>
    <property type="match status" value="1"/>
</dbReference>
<protein>
    <submittedName>
        <fullName evidence="7">L-arabinose isomerase</fullName>
    </submittedName>
</protein>
<evidence type="ECO:0000256" key="5">
    <source>
        <dbReference type="ARBA" id="ARBA00023277"/>
    </source>
</evidence>
<dbReference type="PANTHER" id="PTHR38464">
    <property type="entry name" value="L-ARABINOSE ISOMERASE"/>
    <property type="match status" value="1"/>
</dbReference>
<dbReference type="GO" id="GO:0008733">
    <property type="term" value="F:L-arabinose isomerase activity"/>
    <property type="evidence" value="ECO:0007669"/>
    <property type="project" value="InterPro"/>
</dbReference>
<dbReference type="GO" id="GO:0019569">
    <property type="term" value="P:L-arabinose catabolic process to D-xylulose 5-phosphate"/>
    <property type="evidence" value="ECO:0007669"/>
    <property type="project" value="TreeGrafter"/>
</dbReference>
<dbReference type="GO" id="GO:0005829">
    <property type="term" value="C:cytosol"/>
    <property type="evidence" value="ECO:0007669"/>
    <property type="project" value="TreeGrafter"/>
</dbReference>
<dbReference type="AlphaFoldDB" id="A0AA37K6W6"/>
<dbReference type="InterPro" id="IPR009015">
    <property type="entry name" value="Fucose_isomerase_N/cen_sf"/>
</dbReference>
<dbReference type="Gene3D" id="3.40.50.10940">
    <property type="match status" value="1"/>
</dbReference>